<dbReference type="CDD" id="cd03215">
    <property type="entry name" value="ABC_Carb_Monos_II"/>
    <property type="match status" value="1"/>
</dbReference>
<dbReference type="InterPro" id="IPR027417">
    <property type="entry name" value="P-loop_NTPase"/>
</dbReference>
<dbReference type="PROSITE" id="PS50893">
    <property type="entry name" value="ABC_TRANSPORTER_2"/>
    <property type="match status" value="2"/>
</dbReference>
<dbReference type="FunFam" id="3.40.50.300:FF:000127">
    <property type="entry name" value="Ribose import ATP-binding protein RbsA"/>
    <property type="match status" value="1"/>
</dbReference>
<evidence type="ECO:0000256" key="3">
    <source>
        <dbReference type="ARBA" id="ARBA00022475"/>
    </source>
</evidence>
<keyword evidence="3" id="KW-1003">Cell membrane</keyword>
<dbReference type="GO" id="GO:0016887">
    <property type="term" value="F:ATP hydrolysis activity"/>
    <property type="evidence" value="ECO:0007669"/>
    <property type="project" value="InterPro"/>
</dbReference>
<dbReference type="AlphaFoldDB" id="A0A7W9SPR4"/>
<accession>A0A7W9SPR4</accession>
<comment type="subcellular location">
    <subcellularLocation>
        <location evidence="1">Cell membrane</location>
        <topology evidence="1">Peripheral membrane protein</topology>
    </subcellularLocation>
</comment>
<dbReference type="PROSITE" id="PS00211">
    <property type="entry name" value="ABC_TRANSPORTER_1"/>
    <property type="match status" value="1"/>
</dbReference>
<sequence>MLDFQNLSKAFPGVQALSEVSFSVAGGSVHALCGENGAGKSTLLKILSGMYKPDTGQLVLEGQPLRFGSPFDAIQAGVAVIYQELHLVPEMTVAENVFLGHLPAKTGWVDKRNLVSQTAAKLEELGIVLDPQAKVGELSLAQRQMVEIAKALSRDAKVIAFDEPTSSLSAREVETLFAIIAKLKAQGKAILYVSHRMDEIFAICDTVTVLRDGKHIETIPSAQTDAAGVVKSMVGRDIADIYGWRPRTAGSVVLESHGLRVRSGEILGIFGLVGAGRTELLKELYANPAKSIQSGICLCPEDRKKEGIVPVRSVAENINLSARRRFSKLGFWINEPAERDNATQQVEAMRVKTPNLEQQIGLLSGGNQQKAILGRWLSEDVKVLLLDEPTRGIDVGAKREIYDILYDLSERGVGVVMISSDLPEVLGVADRVLVMRQGTFSAELTREEATPEKCLAAALPIGDASPSSFAKGVDQ</sequence>
<name>A0A7W9SPR4_ARMRO</name>
<evidence type="ECO:0000313" key="13">
    <source>
        <dbReference type="Proteomes" id="UP000520814"/>
    </source>
</evidence>
<dbReference type="Gene3D" id="3.40.50.300">
    <property type="entry name" value="P-loop containing nucleotide triphosphate hydrolases"/>
    <property type="match status" value="2"/>
</dbReference>
<evidence type="ECO:0000313" key="12">
    <source>
        <dbReference type="EMBL" id="MBB6050526.1"/>
    </source>
</evidence>
<evidence type="ECO:0000256" key="1">
    <source>
        <dbReference type="ARBA" id="ARBA00004202"/>
    </source>
</evidence>
<evidence type="ECO:0000256" key="2">
    <source>
        <dbReference type="ARBA" id="ARBA00022448"/>
    </source>
</evidence>
<keyword evidence="4" id="KW-0997">Cell inner membrane</keyword>
<dbReference type="RefSeq" id="WP_184195648.1">
    <property type="nucleotide sequence ID" value="NZ_JACHGW010000002.1"/>
</dbReference>
<dbReference type="GO" id="GO:0005524">
    <property type="term" value="F:ATP binding"/>
    <property type="evidence" value="ECO:0007669"/>
    <property type="project" value="UniProtKB-KW"/>
</dbReference>
<dbReference type="SUPFAM" id="SSF52540">
    <property type="entry name" value="P-loop containing nucleoside triphosphate hydrolases"/>
    <property type="match status" value="2"/>
</dbReference>
<dbReference type="InterPro" id="IPR050107">
    <property type="entry name" value="ABC_carbohydrate_import_ATPase"/>
</dbReference>
<evidence type="ECO:0000256" key="10">
    <source>
        <dbReference type="ARBA" id="ARBA00023136"/>
    </source>
</evidence>
<dbReference type="EMBL" id="JACHGW010000002">
    <property type="protein sequence ID" value="MBB6050526.1"/>
    <property type="molecule type" value="Genomic_DNA"/>
</dbReference>
<dbReference type="InterPro" id="IPR003593">
    <property type="entry name" value="AAA+_ATPase"/>
</dbReference>
<dbReference type="CDD" id="cd03216">
    <property type="entry name" value="ABC_Carb_Monos_I"/>
    <property type="match status" value="1"/>
</dbReference>
<keyword evidence="8 12" id="KW-0067">ATP-binding</keyword>
<comment type="caution">
    <text evidence="12">The sequence shown here is derived from an EMBL/GenBank/DDBJ whole genome shotgun (WGS) entry which is preliminary data.</text>
</comment>
<keyword evidence="2" id="KW-0813">Transport</keyword>
<keyword evidence="5" id="KW-0762">Sugar transport</keyword>
<feature type="domain" description="ABC transporter" evidence="11">
    <location>
        <begin position="236"/>
        <end position="462"/>
    </location>
</feature>
<evidence type="ECO:0000256" key="9">
    <source>
        <dbReference type="ARBA" id="ARBA00022967"/>
    </source>
</evidence>
<evidence type="ECO:0000256" key="6">
    <source>
        <dbReference type="ARBA" id="ARBA00022737"/>
    </source>
</evidence>
<reference evidence="12 13" key="1">
    <citation type="submission" date="2020-08" db="EMBL/GenBank/DDBJ databases">
        <title>Genomic Encyclopedia of Type Strains, Phase IV (KMG-IV): sequencing the most valuable type-strain genomes for metagenomic binning, comparative biology and taxonomic classification.</title>
        <authorList>
            <person name="Goeker M."/>
        </authorList>
    </citation>
    <scope>NUCLEOTIDE SEQUENCE [LARGE SCALE GENOMIC DNA]</scope>
    <source>
        <strain evidence="12 13">DSM 23562</strain>
    </source>
</reference>
<evidence type="ECO:0000259" key="11">
    <source>
        <dbReference type="PROSITE" id="PS50893"/>
    </source>
</evidence>
<evidence type="ECO:0000256" key="8">
    <source>
        <dbReference type="ARBA" id="ARBA00022840"/>
    </source>
</evidence>
<proteinExistence type="predicted"/>
<keyword evidence="10" id="KW-0472">Membrane</keyword>
<dbReference type="SMART" id="SM00382">
    <property type="entry name" value="AAA"/>
    <property type="match status" value="2"/>
</dbReference>
<keyword evidence="13" id="KW-1185">Reference proteome</keyword>
<keyword evidence="9" id="KW-1278">Translocase</keyword>
<dbReference type="PANTHER" id="PTHR43790">
    <property type="entry name" value="CARBOHYDRATE TRANSPORT ATP-BINDING PROTEIN MG119-RELATED"/>
    <property type="match status" value="1"/>
</dbReference>
<evidence type="ECO:0000256" key="4">
    <source>
        <dbReference type="ARBA" id="ARBA00022519"/>
    </source>
</evidence>
<protein>
    <submittedName>
        <fullName evidence="12">L-arabinose transport system ATP-binding protein</fullName>
    </submittedName>
</protein>
<dbReference type="InterPro" id="IPR017871">
    <property type="entry name" value="ABC_transporter-like_CS"/>
</dbReference>
<dbReference type="GO" id="GO:0005886">
    <property type="term" value="C:plasma membrane"/>
    <property type="evidence" value="ECO:0007669"/>
    <property type="project" value="UniProtKB-SubCell"/>
</dbReference>
<dbReference type="PANTHER" id="PTHR43790:SF6">
    <property type="entry name" value="ARABINOSE IMPORT ATP-BINDING PROTEIN ARAG"/>
    <property type="match status" value="1"/>
</dbReference>
<evidence type="ECO:0000256" key="7">
    <source>
        <dbReference type="ARBA" id="ARBA00022741"/>
    </source>
</evidence>
<keyword evidence="7" id="KW-0547">Nucleotide-binding</keyword>
<organism evidence="12 13">
    <name type="scientific">Armatimonas rosea</name>
    <dbReference type="NCBI Taxonomy" id="685828"/>
    <lineage>
        <taxon>Bacteria</taxon>
        <taxon>Bacillati</taxon>
        <taxon>Armatimonadota</taxon>
        <taxon>Armatimonadia</taxon>
        <taxon>Armatimonadales</taxon>
        <taxon>Armatimonadaceae</taxon>
        <taxon>Armatimonas</taxon>
    </lineage>
</organism>
<dbReference type="InterPro" id="IPR003439">
    <property type="entry name" value="ABC_transporter-like_ATP-bd"/>
</dbReference>
<feature type="domain" description="ABC transporter" evidence="11">
    <location>
        <begin position="2"/>
        <end position="237"/>
    </location>
</feature>
<evidence type="ECO:0000256" key="5">
    <source>
        <dbReference type="ARBA" id="ARBA00022597"/>
    </source>
</evidence>
<dbReference type="Pfam" id="PF00005">
    <property type="entry name" value="ABC_tran"/>
    <property type="match status" value="2"/>
</dbReference>
<keyword evidence="6" id="KW-0677">Repeat</keyword>
<dbReference type="Proteomes" id="UP000520814">
    <property type="component" value="Unassembled WGS sequence"/>
</dbReference>
<gene>
    <name evidence="12" type="ORF">HNQ39_002317</name>
</gene>